<evidence type="ECO:0000256" key="2">
    <source>
        <dbReference type="SAM" id="Phobius"/>
    </source>
</evidence>
<keyword evidence="2" id="KW-0472">Membrane</keyword>
<feature type="non-terminal residue" evidence="3">
    <location>
        <position position="362"/>
    </location>
</feature>
<reference evidence="3 4" key="1">
    <citation type="submission" date="2016-09" db="EMBL/GenBank/DDBJ databases">
        <title>Extensive genetic diversity and differential bi-allelic expression allows diatom success in the polar Southern Ocean.</title>
        <authorList>
            <consortium name="DOE Joint Genome Institute"/>
            <person name="Mock T."/>
            <person name="Otillar R.P."/>
            <person name="Strauss J."/>
            <person name="Dupont C."/>
            <person name="Frickenhaus S."/>
            <person name="Maumus F."/>
            <person name="Mcmullan M."/>
            <person name="Sanges R."/>
            <person name="Schmutz J."/>
            <person name="Toseland A."/>
            <person name="Valas R."/>
            <person name="Veluchamy A."/>
            <person name="Ward B.J."/>
            <person name="Allen A."/>
            <person name="Barry K."/>
            <person name="Falciatore A."/>
            <person name="Ferrante M."/>
            <person name="Fortunato A.E."/>
            <person name="Gloeckner G."/>
            <person name="Gruber A."/>
            <person name="Hipkin R."/>
            <person name="Janech M."/>
            <person name="Kroth P."/>
            <person name="Leese F."/>
            <person name="Lindquist E."/>
            <person name="Lyon B.R."/>
            <person name="Martin J."/>
            <person name="Mayer C."/>
            <person name="Parker M."/>
            <person name="Quesneville H."/>
            <person name="Raymond J."/>
            <person name="Uhlig C."/>
            <person name="Valentin K.U."/>
            <person name="Worden A.Z."/>
            <person name="Armbrust E.V."/>
            <person name="Bowler C."/>
            <person name="Green B."/>
            <person name="Moulton V."/>
            <person name="Van Oosterhout C."/>
            <person name="Grigoriev I."/>
        </authorList>
    </citation>
    <scope>NUCLEOTIDE SEQUENCE [LARGE SCALE GENOMIC DNA]</scope>
    <source>
        <strain evidence="3 4">CCMP1102</strain>
    </source>
</reference>
<proteinExistence type="inferred from homology"/>
<dbReference type="InterPro" id="IPR002528">
    <property type="entry name" value="MATE_fam"/>
</dbReference>
<feature type="non-terminal residue" evidence="3">
    <location>
        <position position="1"/>
    </location>
</feature>
<dbReference type="PANTHER" id="PTHR11206">
    <property type="entry name" value="MULTIDRUG RESISTANCE PROTEIN"/>
    <property type="match status" value="1"/>
</dbReference>
<sequence length="362" mass="38957">ELAAAALATTLCNVTGMSLCIGFSFALSTLAGQAKGEMFSRPKKQNNSNDTAPIQAIVLPVGIWWIYGIENFLIALGQTSVLAVASSNYLQILAPSLWLYAIQWTVTAWTQSIGLASIPAQASLLGLICHIPFNYLFVYLLGFGYLGCAYATICFQAIQLCYISIYLFISQQGKQKVLIATGGQHIEYLNLAIPGIIVISEWWASETAIFLSGTIQPYPQTTLAAMTIYQSINSFCFMIPAGFATAGCARVSNLLGGGYYREAKLAGQINVTCCGIASTCIGLLLFLLPHTLLPSLFVSSKDNQAIINQTASTIPYLSIYVLADGIQTGCNGIIKGCGRQKIVVPIVVFAYWIVGVPLAYYL</sequence>
<dbReference type="InParanoid" id="A0A1E7FIE3"/>
<accession>A0A1E7FIE3</accession>
<comment type="similarity">
    <text evidence="1">Belongs to the multi antimicrobial extrusion (MATE) (TC 2.A.66.1) family.</text>
</comment>
<dbReference type="OrthoDB" id="2126698at2759"/>
<keyword evidence="4" id="KW-1185">Reference proteome</keyword>
<keyword evidence="2" id="KW-0812">Transmembrane</keyword>
<protein>
    <submittedName>
        <fullName evidence="3">Mate-domain-containing protein</fullName>
    </submittedName>
</protein>
<dbReference type="GO" id="GO:0042910">
    <property type="term" value="F:xenobiotic transmembrane transporter activity"/>
    <property type="evidence" value="ECO:0007669"/>
    <property type="project" value="InterPro"/>
</dbReference>
<feature type="transmembrane region" description="Helical" evidence="2">
    <location>
        <begin position="6"/>
        <end position="31"/>
    </location>
</feature>
<dbReference type="EMBL" id="KV784357">
    <property type="protein sequence ID" value="OEU17942.1"/>
    <property type="molecule type" value="Genomic_DNA"/>
</dbReference>
<feature type="transmembrane region" description="Helical" evidence="2">
    <location>
        <begin position="149"/>
        <end position="169"/>
    </location>
</feature>
<dbReference type="Pfam" id="PF01554">
    <property type="entry name" value="MatE"/>
    <property type="match status" value="2"/>
</dbReference>
<keyword evidence="2" id="KW-1133">Transmembrane helix</keyword>
<feature type="transmembrane region" description="Helical" evidence="2">
    <location>
        <begin position="122"/>
        <end position="143"/>
    </location>
</feature>
<feature type="transmembrane region" description="Helical" evidence="2">
    <location>
        <begin position="269"/>
        <end position="288"/>
    </location>
</feature>
<evidence type="ECO:0000313" key="3">
    <source>
        <dbReference type="EMBL" id="OEU17942.1"/>
    </source>
</evidence>
<organism evidence="3 4">
    <name type="scientific">Fragilariopsis cylindrus CCMP1102</name>
    <dbReference type="NCBI Taxonomy" id="635003"/>
    <lineage>
        <taxon>Eukaryota</taxon>
        <taxon>Sar</taxon>
        <taxon>Stramenopiles</taxon>
        <taxon>Ochrophyta</taxon>
        <taxon>Bacillariophyta</taxon>
        <taxon>Bacillariophyceae</taxon>
        <taxon>Bacillariophycidae</taxon>
        <taxon>Bacillariales</taxon>
        <taxon>Bacillariaceae</taxon>
        <taxon>Fragilariopsis</taxon>
    </lineage>
</organism>
<evidence type="ECO:0000313" key="4">
    <source>
        <dbReference type="Proteomes" id="UP000095751"/>
    </source>
</evidence>
<dbReference type="Proteomes" id="UP000095751">
    <property type="component" value="Unassembled WGS sequence"/>
</dbReference>
<dbReference type="GO" id="GO:0016020">
    <property type="term" value="C:membrane"/>
    <property type="evidence" value="ECO:0007669"/>
    <property type="project" value="InterPro"/>
</dbReference>
<dbReference type="KEGG" id="fcy:FRACYDRAFT_158330"/>
<dbReference type="AlphaFoldDB" id="A0A1E7FIE3"/>
<name>A0A1E7FIE3_9STRA</name>
<feature type="transmembrane region" description="Helical" evidence="2">
    <location>
        <begin position="52"/>
        <end position="69"/>
    </location>
</feature>
<evidence type="ECO:0000256" key="1">
    <source>
        <dbReference type="ARBA" id="ARBA00010199"/>
    </source>
</evidence>
<feature type="transmembrane region" description="Helical" evidence="2">
    <location>
        <begin position="342"/>
        <end position="361"/>
    </location>
</feature>
<gene>
    <name evidence="3" type="ORF">FRACYDRAFT_158330</name>
</gene>
<dbReference type="GO" id="GO:0015297">
    <property type="term" value="F:antiporter activity"/>
    <property type="evidence" value="ECO:0007669"/>
    <property type="project" value="InterPro"/>
</dbReference>
<feature type="transmembrane region" description="Helical" evidence="2">
    <location>
        <begin position="89"/>
        <end position="110"/>
    </location>
</feature>